<protein>
    <submittedName>
        <fullName evidence="1">Uncharacterized protein</fullName>
    </submittedName>
</protein>
<evidence type="ECO:0000313" key="1">
    <source>
        <dbReference type="EMBL" id="TFK57884.1"/>
    </source>
</evidence>
<proteinExistence type="predicted"/>
<dbReference type="Proteomes" id="UP000308600">
    <property type="component" value="Unassembled WGS sequence"/>
</dbReference>
<evidence type="ECO:0000313" key="2">
    <source>
        <dbReference type="Proteomes" id="UP000308600"/>
    </source>
</evidence>
<organism evidence="1 2">
    <name type="scientific">Pluteus cervinus</name>
    <dbReference type="NCBI Taxonomy" id="181527"/>
    <lineage>
        <taxon>Eukaryota</taxon>
        <taxon>Fungi</taxon>
        <taxon>Dikarya</taxon>
        <taxon>Basidiomycota</taxon>
        <taxon>Agaricomycotina</taxon>
        <taxon>Agaricomycetes</taxon>
        <taxon>Agaricomycetidae</taxon>
        <taxon>Agaricales</taxon>
        <taxon>Pluteineae</taxon>
        <taxon>Pluteaceae</taxon>
        <taxon>Pluteus</taxon>
    </lineage>
</organism>
<dbReference type="EMBL" id="ML209911">
    <property type="protein sequence ID" value="TFK57884.1"/>
    <property type="molecule type" value="Genomic_DNA"/>
</dbReference>
<sequence>MARLFISSGYSPPRLTPQETEPTVLKGIRLSSSSYRYHFDPQIVIFASNTLSRKSYDLLMSSTPKSSHYRLRTHSESPTDFAIINLVLNSYLQLHPLTLLWLTWSQNIPIHEYPLCQLIFAFTLLVHPTWFNNVKLQLILSSSPMTVRSVG</sequence>
<keyword evidence="2" id="KW-1185">Reference proteome</keyword>
<accession>A0ACD2ZWZ0</accession>
<reference evidence="1 2" key="1">
    <citation type="journal article" date="2019" name="Nat. Ecol. Evol.">
        <title>Megaphylogeny resolves global patterns of mushroom evolution.</title>
        <authorList>
            <person name="Varga T."/>
            <person name="Krizsan K."/>
            <person name="Foldi C."/>
            <person name="Dima B."/>
            <person name="Sanchez-Garcia M."/>
            <person name="Sanchez-Ramirez S."/>
            <person name="Szollosi G.J."/>
            <person name="Szarkandi J.G."/>
            <person name="Papp V."/>
            <person name="Albert L."/>
            <person name="Andreopoulos W."/>
            <person name="Angelini C."/>
            <person name="Antonin V."/>
            <person name="Barry K.W."/>
            <person name="Bougher N.L."/>
            <person name="Buchanan P."/>
            <person name="Buyck B."/>
            <person name="Bense V."/>
            <person name="Catcheside P."/>
            <person name="Chovatia M."/>
            <person name="Cooper J."/>
            <person name="Damon W."/>
            <person name="Desjardin D."/>
            <person name="Finy P."/>
            <person name="Geml J."/>
            <person name="Haridas S."/>
            <person name="Hughes K."/>
            <person name="Justo A."/>
            <person name="Karasinski D."/>
            <person name="Kautmanova I."/>
            <person name="Kiss B."/>
            <person name="Kocsube S."/>
            <person name="Kotiranta H."/>
            <person name="LaButti K.M."/>
            <person name="Lechner B.E."/>
            <person name="Liimatainen K."/>
            <person name="Lipzen A."/>
            <person name="Lukacs Z."/>
            <person name="Mihaltcheva S."/>
            <person name="Morgado L.N."/>
            <person name="Niskanen T."/>
            <person name="Noordeloos M.E."/>
            <person name="Ohm R.A."/>
            <person name="Ortiz-Santana B."/>
            <person name="Ovrebo C."/>
            <person name="Racz N."/>
            <person name="Riley R."/>
            <person name="Savchenko A."/>
            <person name="Shiryaev A."/>
            <person name="Soop K."/>
            <person name="Spirin V."/>
            <person name="Szebenyi C."/>
            <person name="Tomsovsky M."/>
            <person name="Tulloss R.E."/>
            <person name="Uehling J."/>
            <person name="Grigoriev I.V."/>
            <person name="Vagvolgyi C."/>
            <person name="Papp T."/>
            <person name="Martin F.M."/>
            <person name="Miettinen O."/>
            <person name="Hibbett D.S."/>
            <person name="Nagy L.G."/>
        </authorList>
    </citation>
    <scope>NUCLEOTIDE SEQUENCE [LARGE SCALE GENOMIC DNA]</scope>
    <source>
        <strain evidence="1 2">NL-1719</strain>
    </source>
</reference>
<name>A0ACD2ZWZ0_9AGAR</name>
<gene>
    <name evidence="1" type="ORF">BDN72DRAFT_907353</name>
</gene>